<feature type="compositionally biased region" description="Polar residues" evidence="1">
    <location>
        <begin position="614"/>
        <end position="643"/>
    </location>
</feature>
<name>A0AAW0YYH3_9TREE</name>
<sequence>MPSLYSIVIQPSSVAYAFTKHSLFCTQLFLIKLPLTIMSAVIDAVSEALGTEAGHQIFQRSTHPSQPHNAGTEITTDNNPDIPLRSPVRGTDVKIGTRPIEDNDNESPPSSTRVDTPHPARNSTSSRTARFSGSTPRPFPSTLTESIVPSRSDLSSHVAFHTDVGDIDCSVSDYGQANSELNIPSGNLDPVSPVPNTSGESGLTPSSRSYRSYNTSSSTPAELLLGPQSLPFILRRRGISDVTPSRVENPHHAPLYKNVTRPPVILRSGSNEDQGSEKENIDVKAGVDSVHEQTVQETVKSTKDLQSQKLSSWRQEQLRIARIPRLMPGTTPRPIATLYGPLSLPYARNPSGVDATVADESAYLSHIFGLRPAPNPKLASECNYTVRSVSSGTTSSGTQTTRSTSGSSVVNTSGKTSNNTSILTEGSSYTSLGGTHHARPMVMRDPHQNIGIKKTGMGGKDMEGEVGFQAGSSDLRSLAKNEASSDSEQHIGTNPVNHSIRDLKRRASESSLLTPSTGTQALGLSKSHADLRGFTSLSPIPGSPAEPKDPFHVLYAQAITSAGGDPSMAQLSSPSADPSTERDLHHVFSTPVRLPGYLPVTYDPTTLRYEFATASESRSKSPSPLQYAPVSSTPQVVQIAQATPPQPSKADTSENWRKRDESNQNIAQMFREQDQCHATTRAPNKTNQYMALPSEGTVMTIDNLFDKFSHSSPHTGKHVPNVAFNPPLMRGTSASVKKPGLKASKSSPEPPQSSSVTILGETTKTLNVNAAPYSPSKADRSASKKGPSVSPQSAPSAHGRLTNAVTAKGTPGAGKLLRRITSDSFDSKADETPTPQVLEAQVKREGRGKGKAVRK</sequence>
<feature type="compositionally biased region" description="Polar residues" evidence="1">
    <location>
        <begin position="121"/>
        <end position="149"/>
    </location>
</feature>
<feature type="region of interest" description="Disordered" evidence="1">
    <location>
        <begin position="388"/>
        <end position="466"/>
    </location>
</feature>
<dbReference type="AlphaFoldDB" id="A0AAW0YYH3"/>
<evidence type="ECO:0000256" key="1">
    <source>
        <dbReference type="SAM" id="MobiDB-lite"/>
    </source>
</evidence>
<feature type="compositionally biased region" description="Polar residues" evidence="1">
    <location>
        <begin position="59"/>
        <end position="79"/>
    </location>
</feature>
<feature type="compositionally biased region" description="Polar residues" evidence="1">
    <location>
        <begin position="756"/>
        <end position="768"/>
    </location>
</feature>
<feature type="region of interest" description="Disordered" evidence="1">
    <location>
        <begin position="712"/>
        <end position="855"/>
    </location>
</feature>
<organism evidence="2 3">
    <name type="scientific">Kwoniella newhampshirensis</name>
    <dbReference type="NCBI Taxonomy" id="1651941"/>
    <lineage>
        <taxon>Eukaryota</taxon>
        <taxon>Fungi</taxon>
        <taxon>Dikarya</taxon>
        <taxon>Basidiomycota</taxon>
        <taxon>Agaricomycotina</taxon>
        <taxon>Tremellomycetes</taxon>
        <taxon>Tremellales</taxon>
        <taxon>Cryptococcaceae</taxon>
        <taxon>Kwoniella</taxon>
    </lineage>
</organism>
<feature type="compositionally biased region" description="Low complexity" evidence="1">
    <location>
        <begin position="388"/>
        <end position="421"/>
    </location>
</feature>
<dbReference type="KEGG" id="kne:92181199"/>
<dbReference type="RefSeq" id="XP_066802425.1">
    <property type="nucleotide sequence ID" value="XM_066947046.1"/>
</dbReference>
<feature type="compositionally biased region" description="Basic and acidic residues" evidence="1">
    <location>
        <begin position="651"/>
        <end position="660"/>
    </location>
</feature>
<feature type="compositionally biased region" description="Polar residues" evidence="1">
    <location>
        <begin position="194"/>
        <end position="205"/>
    </location>
</feature>
<evidence type="ECO:0000313" key="3">
    <source>
        <dbReference type="Proteomes" id="UP001388673"/>
    </source>
</evidence>
<feature type="region of interest" description="Disordered" evidence="1">
    <location>
        <begin position="59"/>
        <end position="149"/>
    </location>
</feature>
<protein>
    <submittedName>
        <fullName evidence="2">Uncharacterized protein</fullName>
    </submittedName>
</protein>
<proteinExistence type="predicted"/>
<dbReference type="Proteomes" id="UP001388673">
    <property type="component" value="Unassembled WGS sequence"/>
</dbReference>
<evidence type="ECO:0000313" key="2">
    <source>
        <dbReference type="EMBL" id="KAK8853239.1"/>
    </source>
</evidence>
<dbReference type="GeneID" id="92181199"/>
<reference evidence="2 3" key="1">
    <citation type="journal article" date="2024" name="bioRxiv">
        <title>Comparative genomics of Cryptococcus and Kwoniella reveals pathogenesis evolution and contrasting karyotype dynamics via intercentromeric recombination or chromosome fusion.</title>
        <authorList>
            <person name="Coelho M.A."/>
            <person name="David-Palma M."/>
            <person name="Shea T."/>
            <person name="Bowers K."/>
            <person name="McGinley-Smith S."/>
            <person name="Mohammad A.W."/>
            <person name="Gnirke A."/>
            <person name="Yurkov A.M."/>
            <person name="Nowrousian M."/>
            <person name="Sun S."/>
            <person name="Cuomo C.A."/>
            <person name="Heitman J."/>
        </authorList>
    </citation>
    <scope>NUCLEOTIDE SEQUENCE [LARGE SCALE GENOMIC DNA]</scope>
    <source>
        <strain evidence="2 3">CBS 13917</strain>
    </source>
</reference>
<feature type="compositionally biased region" description="Low complexity" evidence="1">
    <location>
        <begin position="206"/>
        <end position="219"/>
    </location>
</feature>
<gene>
    <name evidence="2" type="ORF">IAR55_003941</name>
</gene>
<comment type="caution">
    <text evidence="2">The sequence shown here is derived from an EMBL/GenBank/DDBJ whole genome shotgun (WGS) entry which is preliminary data.</text>
</comment>
<feature type="region of interest" description="Disordered" evidence="1">
    <location>
        <begin position="178"/>
        <end position="221"/>
    </location>
</feature>
<keyword evidence="3" id="KW-1185">Reference proteome</keyword>
<feature type="compositionally biased region" description="Polar residues" evidence="1">
    <location>
        <begin position="422"/>
        <end position="433"/>
    </location>
</feature>
<dbReference type="EMBL" id="JBCAWK010000007">
    <property type="protein sequence ID" value="KAK8853239.1"/>
    <property type="molecule type" value="Genomic_DNA"/>
</dbReference>
<accession>A0AAW0YYH3</accession>
<feature type="region of interest" description="Disordered" evidence="1">
    <location>
        <begin position="613"/>
        <end position="660"/>
    </location>
</feature>
<feature type="compositionally biased region" description="Low complexity" evidence="1">
    <location>
        <begin position="744"/>
        <end position="755"/>
    </location>
</feature>